<sequence>MVQTVTWEDVEQQGNPLLSPAVKSNGHVFTSGCLGTDKNGKIPESLVEQTENAIRNLQKVLETSGSSLDKVLKVLLFISDASFVGEVNKVYGKYFKSKPSRSCVVVGFPNKAVKVEIECVAEFLPLSAKL</sequence>
<evidence type="ECO:0000313" key="3">
    <source>
        <dbReference type="EMBL" id="ONH72844.1"/>
    </source>
</evidence>
<gene>
    <name evidence="3" type="ORF">BOH78_3534</name>
    <name evidence="2" type="ORF">JL09_g4968</name>
</gene>
<dbReference type="AlphaFoldDB" id="A0A099NVE8"/>
<dbReference type="HOGENOM" id="CLU_100715_7_2_1"/>
<dbReference type="GO" id="GO:0005829">
    <property type="term" value="C:cytosol"/>
    <property type="evidence" value="ECO:0007669"/>
    <property type="project" value="TreeGrafter"/>
</dbReference>
<proteinExistence type="inferred from homology"/>
<comment type="similarity">
    <text evidence="1">Belongs to the RutC family.</text>
</comment>
<organism evidence="2 4">
    <name type="scientific">Pichia kudriavzevii</name>
    <name type="common">Yeast</name>
    <name type="synonym">Issatchenkia orientalis</name>
    <dbReference type="NCBI Taxonomy" id="4909"/>
    <lineage>
        <taxon>Eukaryota</taxon>
        <taxon>Fungi</taxon>
        <taxon>Dikarya</taxon>
        <taxon>Ascomycota</taxon>
        <taxon>Saccharomycotina</taxon>
        <taxon>Pichiomycetes</taxon>
        <taxon>Pichiales</taxon>
        <taxon>Pichiaceae</taxon>
        <taxon>Pichia</taxon>
    </lineage>
</organism>
<comment type="caution">
    <text evidence="2">The sequence shown here is derived from an EMBL/GenBank/DDBJ whole genome shotgun (WGS) entry which is preliminary data.</text>
</comment>
<dbReference type="eggNOG" id="KOG2317">
    <property type="taxonomic scope" value="Eukaryota"/>
</dbReference>
<dbReference type="GO" id="GO:0019239">
    <property type="term" value="F:deaminase activity"/>
    <property type="evidence" value="ECO:0007669"/>
    <property type="project" value="TreeGrafter"/>
</dbReference>
<evidence type="ECO:0000256" key="1">
    <source>
        <dbReference type="ARBA" id="ARBA00010552"/>
    </source>
</evidence>
<dbReference type="Proteomes" id="UP000189274">
    <property type="component" value="Unassembled WGS sequence"/>
</dbReference>
<evidence type="ECO:0000313" key="5">
    <source>
        <dbReference type="Proteomes" id="UP000189274"/>
    </source>
</evidence>
<reference evidence="4" key="1">
    <citation type="journal article" date="2014" name="Microb. Cell Fact.">
        <title>Exploiting Issatchenkia orientalis SD108 for succinic acid production.</title>
        <authorList>
            <person name="Xiao H."/>
            <person name="Shao Z."/>
            <person name="Jiang Y."/>
            <person name="Dole S."/>
            <person name="Zhao H."/>
        </authorList>
    </citation>
    <scope>NUCLEOTIDE SEQUENCE [LARGE SCALE GENOMIC DNA]</scope>
    <source>
        <strain evidence="4">SD108</strain>
    </source>
</reference>
<dbReference type="Proteomes" id="UP000029867">
    <property type="component" value="Unassembled WGS sequence"/>
</dbReference>
<dbReference type="CDD" id="cd00448">
    <property type="entry name" value="YjgF_YER057c_UK114_family"/>
    <property type="match status" value="1"/>
</dbReference>
<dbReference type="PANTHER" id="PTHR11803">
    <property type="entry name" value="2-IMINOBUTANOATE/2-IMINOPROPANOATE DEAMINASE RIDA"/>
    <property type="match status" value="1"/>
</dbReference>
<dbReference type="SUPFAM" id="SSF55298">
    <property type="entry name" value="YjgF-like"/>
    <property type="match status" value="1"/>
</dbReference>
<dbReference type="Gene3D" id="3.30.1330.40">
    <property type="entry name" value="RutC-like"/>
    <property type="match status" value="1"/>
</dbReference>
<dbReference type="GO" id="GO:0005739">
    <property type="term" value="C:mitochondrion"/>
    <property type="evidence" value="ECO:0007669"/>
    <property type="project" value="TreeGrafter"/>
</dbReference>
<accession>A0A099NVE8</accession>
<evidence type="ECO:0000313" key="4">
    <source>
        <dbReference type="Proteomes" id="UP000029867"/>
    </source>
</evidence>
<dbReference type="EMBL" id="JQFK01000274">
    <property type="protein sequence ID" value="KGK35881.1"/>
    <property type="molecule type" value="Genomic_DNA"/>
</dbReference>
<reference evidence="5" key="3">
    <citation type="journal article" date="2017" name="Genome Announc.">
        <title>Genome sequences of Cyberlindnera fabianii 65, Pichia kudriavzevii 129, and Saccharomyces cerevisiae 131 isolated from fermented masau fruits in Zimbabwe.</title>
        <authorList>
            <person name="van Rijswijck I.M.H."/>
            <person name="Derks M.F.L."/>
            <person name="Abee T."/>
            <person name="de Ridder D."/>
            <person name="Smid E.J."/>
        </authorList>
    </citation>
    <scope>NUCLEOTIDE SEQUENCE [LARGE SCALE GENOMIC DNA]</scope>
    <source>
        <strain evidence="5">129</strain>
    </source>
</reference>
<dbReference type="Pfam" id="PF01042">
    <property type="entry name" value="Ribonuc_L-PSP"/>
    <property type="match status" value="1"/>
</dbReference>
<protein>
    <submittedName>
        <fullName evidence="3">Protein HMF1</fullName>
    </submittedName>
</protein>
<reference evidence="2" key="2">
    <citation type="submission" date="2014-08" db="EMBL/GenBank/DDBJ databases">
        <title>Exploiting Issatchenkia orientalis SD108 for Succinic Acid Production.</title>
        <authorList>
            <person name="Xiao H."/>
            <person name="Shao Z."/>
            <person name="Jiang Y."/>
            <person name="Dole S."/>
            <person name="Zhao H."/>
        </authorList>
    </citation>
    <scope>NUCLEOTIDE SEQUENCE [LARGE SCALE GENOMIC DNA]</scope>
    <source>
        <strain evidence="2">SD108</strain>
    </source>
</reference>
<dbReference type="VEuPathDB" id="FungiDB:C5L36_0C00390"/>
<evidence type="ECO:0000313" key="2">
    <source>
        <dbReference type="EMBL" id="KGK35881.1"/>
    </source>
</evidence>
<name>A0A099NVE8_PICKU</name>
<dbReference type="PANTHER" id="PTHR11803:SF58">
    <property type="entry name" value="PROTEIN HMF1-RELATED"/>
    <property type="match status" value="1"/>
</dbReference>
<dbReference type="InterPro" id="IPR006175">
    <property type="entry name" value="YjgF/YER057c/UK114"/>
</dbReference>
<dbReference type="InterPro" id="IPR035959">
    <property type="entry name" value="RutC-like_sf"/>
</dbReference>
<reference evidence="3" key="4">
    <citation type="submission" date="2017-01" db="EMBL/GenBank/DDBJ databases">
        <authorList>
            <person name="Mah S.A."/>
            <person name="Swanson W.J."/>
            <person name="Moy G.W."/>
            <person name="Vacquier V.D."/>
        </authorList>
    </citation>
    <scope>NUCLEOTIDE SEQUENCE [LARGE SCALE GENOMIC DNA]</scope>
    <source>
        <strain evidence="3">129</strain>
    </source>
</reference>
<dbReference type="EMBL" id="MQVM01000018">
    <property type="protein sequence ID" value="ONH72844.1"/>
    <property type="molecule type" value="Genomic_DNA"/>
</dbReference>